<dbReference type="STRING" id="1802697.A2925_03400"/>
<feature type="compositionally biased region" description="Basic and acidic residues" evidence="1">
    <location>
        <begin position="18"/>
        <end position="32"/>
    </location>
</feature>
<comment type="caution">
    <text evidence="2">The sequence shown here is derived from an EMBL/GenBank/DDBJ whole genome shotgun (WGS) entry which is preliminary data.</text>
</comment>
<reference evidence="2 3" key="1">
    <citation type="journal article" date="2016" name="Nat. Commun.">
        <title>Thousands of microbial genomes shed light on interconnected biogeochemical processes in an aquifer system.</title>
        <authorList>
            <person name="Anantharaman K."/>
            <person name="Brown C.T."/>
            <person name="Hug L.A."/>
            <person name="Sharon I."/>
            <person name="Castelle C.J."/>
            <person name="Probst A.J."/>
            <person name="Thomas B.C."/>
            <person name="Singh A."/>
            <person name="Wilkins M.J."/>
            <person name="Karaoz U."/>
            <person name="Brodie E.L."/>
            <person name="Williams K.H."/>
            <person name="Hubbard S.S."/>
            <person name="Banfield J.F."/>
        </authorList>
    </citation>
    <scope>NUCLEOTIDE SEQUENCE [LARGE SCALE GENOMIC DNA]</scope>
</reference>
<evidence type="ECO:0000313" key="3">
    <source>
        <dbReference type="Proteomes" id="UP000178256"/>
    </source>
</evidence>
<proteinExistence type="predicted"/>
<evidence type="ECO:0000256" key="1">
    <source>
        <dbReference type="SAM" id="MobiDB-lite"/>
    </source>
</evidence>
<organism evidence="2 3">
    <name type="scientific">Candidatus Yanofskybacteria bacterium RIFCSPLOWO2_01_FULL_44_22</name>
    <dbReference type="NCBI Taxonomy" id="1802697"/>
    <lineage>
        <taxon>Bacteria</taxon>
        <taxon>Candidatus Yanofskyibacteriota</taxon>
    </lineage>
</organism>
<gene>
    <name evidence="2" type="ORF">A2925_03400</name>
</gene>
<evidence type="ECO:0000313" key="2">
    <source>
        <dbReference type="EMBL" id="OGN26559.1"/>
    </source>
</evidence>
<accession>A0A1F8GQ49</accession>
<dbReference type="Proteomes" id="UP000178256">
    <property type="component" value="Unassembled WGS sequence"/>
</dbReference>
<dbReference type="AlphaFoldDB" id="A0A1F8GQ49"/>
<sequence length="106" mass="11202">MVGVEAGGEELLRPNNFPKKDFTEPKTREKNPLDSITGGVDVIYGVGVAGDRVGPTVSLGCCLGWYDWDGAGEGEGEDVVDKSFFKVHVQSEFTEAIPAGRGLTAG</sequence>
<feature type="region of interest" description="Disordered" evidence="1">
    <location>
        <begin position="1"/>
        <end position="33"/>
    </location>
</feature>
<dbReference type="EMBL" id="MGKL01000004">
    <property type="protein sequence ID" value="OGN26559.1"/>
    <property type="molecule type" value="Genomic_DNA"/>
</dbReference>
<name>A0A1F8GQ49_9BACT</name>
<protein>
    <submittedName>
        <fullName evidence="2">Uncharacterized protein</fullName>
    </submittedName>
</protein>